<evidence type="ECO:0000313" key="2">
    <source>
        <dbReference type="EMBL" id="KJD45127.1"/>
    </source>
</evidence>
<dbReference type="Proteomes" id="UP000032534">
    <property type="component" value="Unassembled WGS sequence"/>
</dbReference>
<dbReference type="InterPro" id="IPR045397">
    <property type="entry name" value="TumE-like"/>
</dbReference>
<gene>
    <name evidence="2" type="ORF">QD47_13440</name>
</gene>
<keyword evidence="1" id="KW-0812">Transmembrane</keyword>
<name>A0A0D7X519_9BACL</name>
<protein>
    <submittedName>
        <fullName evidence="2">Uncharacterized protein</fullName>
    </submittedName>
</protein>
<comment type="caution">
    <text evidence="2">The sequence shown here is derived from an EMBL/GenBank/DDBJ whole genome shotgun (WGS) entry which is preliminary data.</text>
</comment>
<keyword evidence="1" id="KW-0472">Membrane</keyword>
<sequence length="140" mass="16210">MIGNPASNLELLKRTFGDAISLVRDTDSTGKTSTAYAQRATLVFVDDSKLYITEHIRHGVITHYYYDWISKDDRQVLAKFHCEPHQDEDYQTTTEPYHIHPPEYSKLTNQTRFANHSFTSLFAIVEGIFLFHIIPNKPHI</sequence>
<dbReference type="AlphaFoldDB" id="A0A0D7X519"/>
<dbReference type="PATRIC" id="fig|159743.3.peg.2989"/>
<keyword evidence="3" id="KW-1185">Reference proteome</keyword>
<keyword evidence="1" id="KW-1133">Transmembrane helix</keyword>
<reference evidence="2 3" key="1">
    <citation type="submission" date="2014-11" db="EMBL/GenBank/DDBJ databases">
        <title>Draft Genome Sequences of Paenibacillus polymyxa NRRL B-30509 and Paenibacillus terrae NRRL B-30644, Strains from a Poultry Environment that Produce Tridecaptin A and Paenicidins.</title>
        <authorList>
            <person name="van Belkum M.J."/>
            <person name="Lohans C.T."/>
            <person name="Vederas J.C."/>
        </authorList>
    </citation>
    <scope>NUCLEOTIDE SEQUENCE [LARGE SCALE GENOMIC DNA]</scope>
    <source>
        <strain evidence="2 3">NRRL B-30644</strain>
    </source>
</reference>
<evidence type="ECO:0000256" key="1">
    <source>
        <dbReference type="SAM" id="Phobius"/>
    </source>
</evidence>
<feature type="transmembrane region" description="Helical" evidence="1">
    <location>
        <begin position="113"/>
        <end position="134"/>
    </location>
</feature>
<dbReference type="EMBL" id="JTHP01000024">
    <property type="protein sequence ID" value="KJD45127.1"/>
    <property type="molecule type" value="Genomic_DNA"/>
</dbReference>
<accession>A0A0D7X519</accession>
<dbReference type="Pfam" id="PF20126">
    <property type="entry name" value="TumE"/>
    <property type="match status" value="1"/>
</dbReference>
<organism evidence="2 3">
    <name type="scientific">Paenibacillus terrae</name>
    <dbReference type="NCBI Taxonomy" id="159743"/>
    <lineage>
        <taxon>Bacteria</taxon>
        <taxon>Bacillati</taxon>
        <taxon>Bacillota</taxon>
        <taxon>Bacilli</taxon>
        <taxon>Bacillales</taxon>
        <taxon>Paenibacillaceae</taxon>
        <taxon>Paenibacillus</taxon>
    </lineage>
</organism>
<evidence type="ECO:0000313" key="3">
    <source>
        <dbReference type="Proteomes" id="UP000032534"/>
    </source>
</evidence>
<proteinExistence type="predicted"/>